<dbReference type="SUPFAM" id="SSF53187">
    <property type="entry name" value="Zn-dependent exopeptidases"/>
    <property type="match status" value="1"/>
</dbReference>
<comment type="catalytic activity">
    <reaction evidence="1">
        <text>Release of an N-terminal amino acid, Xaa-|-Yaa-, in which Xaa is preferably Leu, but may be other amino acids including Pro although not Arg or Lys, and Yaa may be Pro. Amino acid amides and methyl esters are also readily hydrolyzed, but rates on arylamides are exceedingly low.</text>
        <dbReference type="EC" id="3.4.11.1"/>
    </reaction>
</comment>
<dbReference type="Pfam" id="PF00883">
    <property type="entry name" value="Peptidase_M17"/>
    <property type="match status" value="1"/>
</dbReference>
<dbReference type="Proteomes" id="UP000230903">
    <property type="component" value="Unassembled WGS sequence"/>
</dbReference>
<dbReference type="Gene3D" id="3.40.220.10">
    <property type="entry name" value="Leucine Aminopeptidase, subunit E, domain 1"/>
    <property type="match status" value="1"/>
</dbReference>
<evidence type="ECO:0000256" key="4">
    <source>
        <dbReference type="ARBA" id="ARBA00022438"/>
    </source>
</evidence>
<dbReference type="InterPro" id="IPR023042">
    <property type="entry name" value="Peptidase_M17_leu_NH2_pept"/>
</dbReference>
<dbReference type="GO" id="GO:0006508">
    <property type="term" value="P:proteolysis"/>
    <property type="evidence" value="ECO:0007669"/>
    <property type="project" value="UniProtKB-KW"/>
</dbReference>
<evidence type="ECO:0000256" key="1">
    <source>
        <dbReference type="ARBA" id="ARBA00000135"/>
    </source>
</evidence>
<name>A0A2H0UMG1_9BACT</name>
<proteinExistence type="inferred from homology"/>
<dbReference type="CDD" id="cd00433">
    <property type="entry name" value="Peptidase_M17"/>
    <property type="match status" value="1"/>
</dbReference>
<keyword evidence="4" id="KW-0031">Aminopeptidase</keyword>
<evidence type="ECO:0000256" key="2">
    <source>
        <dbReference type="ARBA" id="ARBA00000967"/>
    </source>
</evidence>
<feature type="non-terminal residue" evidence="8">
    <location>
        <position position="500"/>
    </location>
</feature>
<dbReference type="HAMAP" id="MF_00181">
    <property type="entry name" value="Cytosol_peptidase_M17"/>
    <property type="match status" value="1"/>
</dbReference>
<dbReference type="GO" id="GO:0070006">
    <property type="term" value="F:metalloaminopeptidase activity"/>
    <property type="evidence" value="ECO:0007669"/>
    <property type="project" value="InterPro"/>
</dbReference>
<dbReference type="InterPro" id="IPR043472">
    <property type="entry name" value="Macro_dom-like"/>
</dbReference>
<comment type="similarity">
    <text evidence="3">Belongs to the peptidase M17 family.</text>
</comment>
<dbReference type="InterPro" id="IPR011356">
    <property type="entry name" value="Leucine_aapep/pepB"/>
</dbReference>
<dbReference type="Gene3D" id="3.40.630.10">
    <property type="entry name" value="Zn peptidases"/>
    <property type="match status" value="1"/>
</dbReference>
<evidence type="ECO:0000259" key="7">
    <source>
        <dbReference type="Pfam" id="PF00883"/>
    </source>
</evidence>
<reference evidence="9" key="1">
    <citation type="submission" date="2017-09" db="EMBL/GenBank/DDBJ databases">
        <title>Depth-based differentiation of microbial function through sediment-hosted aquifers and enrichment of novel symbionts in the deep terrestrial subsurface.</title>
        <authorList>
            <person name="Probst A.J."/>
            <person name="Ladd B."/>
            <person name="Jarett J.K."/>
            <person name="Geller-Mcgrath D.E."/>
            <person name="Sieber C.M.K."/>
            <person name="Emerson J.B."/>
            <person name="Anantharaman K."/>
            <person name="Thomas B.C."/>
            <person name="Malmstrom R."/>
            <person name="Stieglmeier M."/>
            <person name="Klingl A."/>
            <person name="Woyke T."/>
            <person name="Ryan C.M."/>
            <person name="Banfield J.F."/>
        </authorList>
    </citation>
    <scope>NUCLEOTIDE SEQUENCE [LARGE SCALE GENOMIC DNA]</scope>
</reference>
<comment type="caution">
    <text evidence="8">The sequence shown here is derived from an EMBL/GenBank/DDBJ whole genome shotgun (WGS) entry which is preliminary data.</text>
</comment>
<evidence type="ECO:0000256" key="6">
    <source>
        <dbReference type="ARBA" id="ARBA00022801"/>
    </source>
</evidence>
<dbReference type="InterPro" id="IPR000819">
    <property type="entry name" value="Peptidase_M17_C"/>
</dbReference>
<dbReference type="PANTHER" id="PTHR11963:SF23">
    <property type="entry name" value="CYTOSOL AMINOPEPTIDASE"/>
    <property type="match status" value="1"/>
</dbReference>
<accession>A0A2H0UMG1</accession>
<gene>
    <name evidence="8" type="ORF">COU10_03760</name>
</gene>
<dbReference type="EMBL" id="PFBC01000057">
    <property type="protein sequence ID" value="PIR87609.1"/>
    <property type="molecule type" value="Genomic_DNA"/>
</dbReference>
<dbReference type="GO" id="GO:0030145">
    <property type="term" value="F:manganese ion binding"/>
    <property type="evidence" value="ECO:0007669"/>
    <property type="project" value="InterPro"/>
</dbReference>
<dbReference type="PANTHER" id="PTHR11963">
    <property type="entry name" value="LEUCINE AMINOPEPTIDASE-RELATED"/>
    <property type="match status" value="1"/>
</dbReference>
<keyword evidence="6" id="KW-0378">Hydrolase</keyword>
<dbReference type="AlphaFoldDB" id="A0A2H0UMG1"/>
<evidence type="ECO:0000256" key="3">
    <source>
        <dbReference type="ARBA" id="ARBA00009528"/>
    </source>
</evidence>
<feature type="domain" description="Cytosol aminopeptidase" evidence="7">
    <location>
        <begin position="176"/>
        <end position="486"/>
    </location>
</feature>
<dbReference type="GO" id="GO:0005737">
    <property type="term" value="C:cytoplasm"/>
    <property type="evidence" value="ECO:0007669"/>
    <property type="project" value="InterPro"/>
</dbReference>
<dbReference type="PRINTS" id="PR00481">
    <property type="entry name" value="LAMNOPPTDASE"/>
</dbReference>
<keyword evidence="5" id="KW-0645">Protease</keyword>
<evidence type="ECO:0000313" key="9">
    <source>
        <dbReference type="Proteomes" id="UP000230903"/>
    </source>
</evidence>
<comment type="catalytic activity">
    <reaction evidence="2">
        <text>Release of an N-terminal amino acid, preferentially leucine, but not glutamic or aspartic acids.</text>
        <dbReference type="EC" id="3.4.11.10"/>
    </reaction>
</comment>
<evidence type="ECO:0000256" key="5">
    <source>
        <dbReference type="ARBA" id="ARBA00022670"/>
    </source>
</evidence>
<sequence length="500" mass="54416">MKFTIQNKARSLTKAEAILVFARLKNNKVDFDEFFSRLSKDQQGVVKSASIKAGEGKTFRFEKNPVLVHVVVEKIYNEKNLSLVIRKFTALLKRERLESALIYIDDLEKDNLSSEKATEVIIKNAILAHYDFSQEFKAKPKEGWPLVKEITLLTHHEAGLLTNIIKEAEIVANAVNACRTLCNYPPSHLSPDSLAEAAKTASKNISNLTVKVFDEKKLKAEGMNGILAVGSGSINPPRLVIMEYKGGKDGQKPLALVGKGITFDSGGINTKPAEYMGDMHMDMSGGASVIYAIEAIAKLKLPVNVIGFIPAAENMPGGKSFRMHDIITAYGGKTIEVGHTDAEGRVVLADAIEYAKTKKPALVVTIATLTGAVVVALGQRFSGLFVKDNLKLRLALEKIGQDSGDLVWPLPLTKENENEVKGNLADFTNTHKNNSRYGGASSAAGFLSNFAGTQPFVHIDMAPRMVAMPDEESLPKGAVGFGVAYFVELAKQWPALQETL</sequence>
<evidence type="ECO:0000313" key="8">
    <source>
        <dbReference type="EMBL" id="PIR87609.1"/>
    </source>
</evidence>
<protein>
    <recommendedName>
        <fullName evidence="7">Cytosol aminopeptidase domain-containing protein</fullName>
    </recommendedName>
</protein>
<organism evidence="8 9">
    <name type="scientific">Candidatus Harrisonbacteria bacterium CG10_big_fil_rev_8_21_14_0_10_45_28</name>
    <dbReference type="NCBI Taxonomy" id="1974586"/>
    <lineage>
        <taxon>Bacteria</taxon>
        <taxon>Candidatus Harrisoniibacteriota</taxon>
    </lineage>
</organism>
<dbReference type="SUPFAM" id="SSF52949">
    <property type="entry name" value="Macro domain-like"/>
    <property type="match status" value="1"/>
</dbReference>